<dbReference type="AlphaFoldDB" id="A0A7J6AP41"/>
<gene>
    <name evidence="1" type="ORF">AMELA_G00108580</name>
</gene>
<name>A0A7J6AP41_AMEME</name>
<dbReference type="EMBL" id="JAAGNN010000009">
    <property type="protein sequence ID" value="KAF4084653.1"/>
    <property type="molecule type" value="Genomic_DNA"/>
</dbReference>
<proteinExistence type="predicted"/>
<feature type="non-terminal residue" evidence="1">
    <location>
        <position position="1"/>
    </location>
</feature>
<dbReference type="Proteomes" id="UP000593565">
    <property type="component" value="Unassembled WGS sequence"/>
</dbReference>
<accession>A0A7J6AP41</accession>
<comment type="caution">
    <text evidence="1">The sequence shown here is derived from an EMBL/GenBank/DDBJ whole genome shotgun (WGS) entry which is preliminary data.</text>
</comment>
<feature type="non-terminal residue" evidence="1">
    <location>
        <position position="73"/>
    </location>
</feature>
<sequence>RKNIADLRKEFQDHLKHQETIYENLQKTLRDALSTIQLDLQAMKTQLASDKVATEATISTLKVQTARARAAFN</sequence>
<evidence type="ECO:0000313" key="2">
    <source>
        <dbReference type="Proteomes" id="UP000593565"/>
    </source>
</evidence>
<keyword evidence="2" id="KW-1185">Reference proteome</keyword>
<organism evidence="1 2">
    <name type="scientific">Ameiurus melas</name>
    <name type="common">Black bullhead</name>
    <name type="synonym">Silurus melas</name>
    <dbReference type="NCBI Taxonomy" id="219545"/>
    <lineage>
        <taxon>Eukaryota</taxon>
        <taxon>Metazoa</taxon>
        <taxon>Chordata</taxon>
        <taxon>Craniata</taxon>
        <taxon>Vertebrata</taxon>
        <taxon>Euteleostomi</taxon>
        <taxon>Actinopterygii</taxon>
        <taxon>Neopterygii</taxon>
        <taxon>Teleostei</taxon>
        <taxon>Ostariophysi</taxon>
        <taxon>Siluriformes</taxon>
        <taxon>Ictaluridae</taxon>
        <taxon>Ameiurus</taxon>
    </lineage>
</organism>
<reference evidence="1 2" key="1">
    <citation type="submission" date="2020-02" db="EMBL/GenBank/DDBJ databases">
        <title>A chromosome-scale genome assembly of the black bullhead catfish (Ameiurus melas).</title>
        <authorList>
            <person name="Wen M."/>
            <person name="Zham M."/>
            <person name="Cabau C."/>
            <person name="Klopp C."/>
            <person name="Donnadieu C."/>
            <person name="Roques C."/>
            <person name="Bouchez O."/>
            <person name="Lampietro C."/>
            <person name="Jouanno E."/>
            <person name="Herpin A."/>
            <person name="Louis A."/>
            <person name="Berthelot C."/>
            <person name="Parey E."/>
            <person name="Roest-Crollius H."/>
            <person name="Braasch I."/>
            <person name="Postlethwait J."/>
            <person name="Robinson-Rechavi M."/>
            <person name="Echchiki A."/>
            <person name="Begum T."/>
            <person name="Montfort J."/>
            <person name="Schartl M."/>
            <person name="Bobe J."/>
            <person name="Guiguen Y."/>
        </authorList>
    </citation>
    <scope>NUCLEOTIDE SEQUENCE [LARGE SCALE GENOMIC DNA]</scope>
    <source>
        <strain evidence="1">M_S1</strain>
        <tissue evidence="1">Blood</tissue>
    </source>
</reference>
<evidence type="ECO:0000313" key="1">
    <source>
        <dbReference type="EMBL" id="KAF4084653.1"/>
    </source>
</evidence>
<protein>
    <submittedName>
        <fullName evidence="1">Uncharacterized protein</fullName>
    </submittedName>
</protein>